<keyword evidence="2" id="KW-1185">Reference proteome</keyword>
<gene>
    <name evidence="1" type="primary">AIRIM</name>
</gene>
<evidence type="ECO:0000313" key="1">
    <source>
        <dbReference type="Ensembl" id="ENSLLEP00000003316.1"/>
    </source>
</evidence>
<dbReference type="AlphaFoldDB" id="A0A8C5LPN4"/>
<reference evidence="1" key="2">
    <citation type="submission" date="2025-09" db="UniProtKB">
        <authorList>
            <consortium name="Ensembl"/>
        </authorList>
    </citation>
    <scope>IDENTIFICATION</scope>
</reference>
<dbReference type="PANTHER" id="PTHR16234:SF5">
    <property type="entry name" value="AFG2-INTERACTING RIBOSOME MATURATION FACTOR"/>
    <property type="match status" value="1"/>
</dbReference>
<reference evidence="1" key="1">
    <citation type="submission" date="2025-08" db="UniProtKB">
        <authorList>
            <consortium name="Ensembl"/>
        </authorList>
    </citation>
    <scope>IDENTIFICATION</scope>
</reference>
<dbReference type="OrthoDB" id="6605214at2759"/>
<protein>
    <submittedName>
        <fullName evidence="1">AFG2 interacting ribosome maturation factor</fullName>
    </submittedName>
</protein>
<evidence type="ECO:0000313" key="2">
    <source>
        <dbReference type="Proteomes" id="UP000694569"/>
    </source>
</evidence>
<dbReference type="Pfam" id="PF15011">
    <property type="entry name" value="CA109-like"/>
    <property type="match status" value="1"/>
</dbReference>
<accession>A0A8C5LPN4</accession>
<dbReference type="Ensembl" id="ENSLLET00000003476.1">
    <property type="protein sequence ID" value="ENSLLEP00000003316.1"/>
    <property type="gene ID" value="ENSLLEG00000002145.1"/>
</dbReference>
<dbReference type="GO" id="GO:0005737">
    <property type="term" value="C:cytoplasm"/>
    <property type="evidence" value="ECO:0007669"/>
    <property type="project" value="TreeGrafter"/>
</dbReference>
<dbReference type="GO" id="GO:0005634">
    <property type="term" value="C:nucleus"/>
    <property type="evidence" value="ECO:0007669"/>
    <property type="project" value="TreeGrafter"/>
</dbReference>
<dbReference type="PANTHER" id="PTHR16234">
    <property type="entry name" value="SIMILAR TO HYPOTHETICAL PROTEIN FLJ20508"/>
    <property type="match status" value="1"/>
</dbReference>
<dbReference type="Proteomes" id="UP000694569">
    <property type="component" value="Unplaced"/>
</dbReference>
<organism evidence="1 2">
    <name type="scientific">Leptobrachium leishanense</name>
    <name type="common">Leishan spiny toad</name>
    <dbReference type="NCBI Taxonomy" id="445787"/>
    <lineage>
        <taxon>Eukaryota</taxon>
        <taxon>Metazoa</taxon>
        <taxon>Chordata</taxon>
        <taxon>Craniata</taxon>
        <taxon>Vertebrata</taxon>
        <taxon>Euteleostomi</taxon>
        <taxon>Amphibia</taxon>
        <taxon>Batrachia</taxon>
        <taxon>Anura</taxon>
        <taxon>Pelobatoidea</taxon>
        <taxon>Megophryidae</taxon>
        <taxon>Leptobrachium</taxon>
    </lineage>
</organism>
<sequence>MSEKVSSGSLVQSLRRCFDVLEQQQKEWKFAIQECDPLVTTLSNLSDQLQACQKVNLQNGPLSEFPDLQDRLQYKLKAAMEVTLEKLNDKLSILQKVRDAVSLLVGSVFYVYEVNADNIGLEGSLSRTAHSPSIADMLEWLQDIEKHYRNQYLVRKLLLQVRYDQLSEIKNLPQHWNRLDDKSSSKQLVEGIIFNFFLNFIF</sequence>
<name>A0A8C5LPN4_9ANUR</name>
<dbReference type="InterPro" id="IPR029159">
    <property type="entry name" value="CA109-like"/>
</dbReference>
<proteinExistence type="predicted"/>
<dbReference type="GeneTree" id="ENSGT00390000008551"/>